<dbReference type="PROSITE" id="PS50096">
    <property type="entry name" value="IQ"/>
    <property type="match status" value="1"/>
</dbReference>
<protein>
    <recommendedName>
        <fullName evidence="1">WW domain-containing protein</fullName>
    </recommendedName>
</protein>
<dbReference type="InterPro" id="IPR001202">
    <property type="entry name" value="WW_dom"/>
</dbReference>
<evidence type="ECO:0000259" key="1">
    <source>
        <dbReference type="PROSITE" id="PS50020"/>
    </source>
</evidence>
<reference evidence="2 3" key="1">
    <citation type="submission" date="2024-03" db="EMBL/GenBank/DDBJ databases">
        <title>Complete genome sequence of the green alga Chloropicon roscoffensis RCC1871.</title>
        <authorList>
            <person name="Lemieux C."/>
            <person name="Pombert J.-F."/>
            <person name="Otis C."/>
            <person name="Turmel M."/>
        </authorList>
    </citation>
    <scope>NUCLEOTIDE SEQUENCE [LARGE SCALE GENOMIC DNA]</scope>
    <source>
        <strain evidence="2 3">RCC1871</strain>
    </source>
</reference>
<dbReference type="PROSITE" id="PS50020">
    <property type="entry name" value="WW_DOMAIN_2"/>
    <property type="match status" value="1"/>
</dbReference>
<dbReference type="PANTHER" id="PTHR21715:SF0">
    <property type="entry name" value="RH04127P"/>
    <property type="match status" value="1"/>
</dbReference>
<evidence type="ECO:0000313" key="3">
    <source>
        <dbReference type="Proteomes" id="UP001472866"/>
    </source>
</evidence>
<dbReference type="EMBL" id="CP151516">
    <property type="protein sequence ID" value="WZN66800.1"/>
    <property type="molecule type" value="Genomic_DNA"/>
</dbReference>
<dbReference type="PANTHER" id="PTHR21715">
    <property type="entry name" value="RH04127P"/>
    <property type="match status" value="1"/>
</dbReference>
<gene>
    <name evidence="2" type="ORF">HKI87_16g83700</name>
</gene>
<dbReference type="Proteomes" id="UP001472866">
    <property type="component" value="Chromosome 16"/>
</dbReference>
<sequence>MAAKRKLDQILKVSTELDLDPIQDVELFWIVEEYLSAPLPAEWSKIKTPTGEETYVNSRSKVTIRENPVKPRFKKLVQLMRHCQEKKLVLDEVSVLELWTPIAKIGDILDMARYLKIDPQQEPHLIWIAKLAILEGLPEGWKEVRNEDGTSSYLNTLTSQRFSRHPLDDHFERLLEVNRARGAPQTSLNPFLYDWQPEIKFDKADFDPKDKWMHRRVHKVAACGKWIPYLDSMGERVWYNVDTKKETRDQYDIKVGPAAECMQRTFRSYTVRRDMWKIHKAALVIGKYVKQRRFRKMVRQIQKERKTATLTLQRYRKNLIIRVEASKAAFERLASLGSRPGRKALANVSGIMNSGYSFRAVRRKVIQIQRVWRAYQERKRARESRN</sequence>
<dbReference type="AlphaFoldDB" id="A0AAX4PMB0"/>
<keyword evidence="3" id="KW-1185">Reference proteome</keyword>
<organism evidence="2 3">
    <name type="scientific">Chloropicon roscoffensis</name>
    <dbReference type="NCBI Taxonomy" id="1461544"/>
    <lineage>
        <taxon>Eukaryota</taxon>
        <taxon>Viridiplantae</taxon>
        <taxon>Chlorophyta</taxon>
        <taxon>Chloropicophyceae</taxon>
        <taxon>Chloropicales</taxon>
        <taxon>Chloropicaceae</taxon>
        <taxon>Chloropicon</taxon>
    </lineage>
</organism>
<accession>A0AAX4PMB0</accession>
<name>A0AAX4PMB0_9CHLO</name>
<feature type="domain" description="WW" evidence="1">
    <location>
        <begin position="37"/>
        <end position="70"/>
    </location>
</feature>
<proteinExistence type="predicted"/>
<dbReference type="Gene3D" id="3.30.1470.10">
    <property type="entry name" value="Photosystem I PsaD, reaction center subunit II"/>
    <property type="match status" value="1"/>
</dbReference>
<evidence type="ECO:0000313" key="2">
    <source>
        <dbReference type="EMBL" id="WZN66800.1"/>
    </source>
</evidence>
<dbReference type="InterPro" id="IPR053233">
    <property type="entry name" value="ABRA-related"/>
</dbReference>